<dbReference type="PANTHER" id="PTHR33365:SF4">
    <property type="entry name" value="CYCLOCHLOROTINE BIOSYNTHESIS PROTEIN O"/>
    <property type="match status" value="1"/>
</dbReference>
<comment type="similarity">
    <text evidence="2">Belongs to the ustYa family.</text>
</comment>
<organism evidence="3 4">
    <name type="scientific">Hypholoma sublateritium (strain FD-334 SS-4)</name>
    <dbReference type="NCBI Taxonomy" id="945553"/>
    <lineage>
        <taxon>Eukaryota</taxon>
        <taxon>Fungi</taxon>
        <taxon>Dikarya</taxon>
        <taxon>Basidiomycota</taxon>
        <taxon>Agaricomycotina</taxon>
        <taxon>Agaricomycetes</taxon>
        <taxon>Agaricomycetidae</taxon>
        <taxon>Agaricales</taxon>
        <taxon>Agaricineae</taxon>
        <taxon>Strophariaceae</taxon>
        <taxon>Hypholoma</taxon>
    </lineage>
</organism>
<dbReference type="InterPro" id="IPR021765">
    <property type="entry name" value="UstYa-like"/>
</dbReference>
<dbReference type="PANTHER" id="PTHR33365">
    <property type="entry name" value="YALI0B05434P"/>
    <property type="match status" value="1"/>
</dbReference>
<protein>
    <submittedName>
        <fullName evidence="3">Uncharacterized protein</fullName>
    </submittedName>
</protein>
<dbReference type="Pfam" id="PF11807">
    <property type="entry name" value="UstYa"/>
    <property type="match status" value="1"/>
</dbReference>
<dbReference type="OrthoDB" id="3687641at2759"/>
<name>A0A0D2KT04_HYPSF</name>
<keyword evidence="4" id="KW-1185">Reference proteome</keyword>
<dbReference type="Proteomes" id="UP000054270">
    <property type="component" value="Unassembled WGS sequence"/>
</dbReference>
<evidence type="ECO:0000313" key="3">
    <source>
        <dbReference type="EMBL" id="KJA17772.1"/>
    </source>
</evidence>
<reference evidence="4" key="1">
    <citation type="submission" date="2014-04" db="EMBL/GenBank/DDBJ databases">
        <title>Evolutionary Origins and Diversification of the Mycorrhizal Mutualists.</title>
        <authorList>
            <consortium name="DOE Joint Genome Institute"/>
            <consortium name="Mycorrhizal Genomics Consortium"/>
            <person name="Kohler A."/>
            <person name="Kuo A."/>
            <person name="Nagy L.G."/>
            <person name="Floudas D."/>
            <person name="Copeland A."/>
            <person name="Barry K.W."/>
            <person name="Cichocki N."/>
            <person name="Veneault-Fourrey C."/>
            <person name="LaButti K."/>
            <person name="Lindquist E.A."/>
            <person name="Lipzen A."/>
            <person name="Lundell T."/>
            <person name="Morin E."/>
            <person name="Murat C."/>
            <person name="Riley R."/>
            <person name="Ohm R."/>
            <person name="Sun H."/>
            <person name="Tunlid A."/>
            <person name="Henrissat B."/>
            <person name="Grigoriev I.V."/>
            <person name="Hibbett D.S."/>
            <person name="Martin F."/>
        </authorList>
    </citation>
    <scope>NUCLEOTIDE SEQUENCE [LARGE SCALE GENOMIC DNA]</scope>
    <source>
        <strain evidence="4">FD-334 SS-4</strain>
    </source>
</reference>
<accession>A0A0D2KT04</accession>
<sequence length="172" mass="20087">MTWINSILQTYQHKGLISDDTDSPRTFPVAPLHPVRMHLENSAHYQILGDDEEWGRLTPGIGTVHLRSQENKDPQEYTVSIYHQLQCLDLIRKSIVEVERRKPREPEFNAVTSSTQHCVNYLREMVLCRGDLDLQTVAGQPKPDVILYQYQCWDWDAVYSAVERNQKEHRRG</sequence>
<dbReference type="GO" id="GO:0043386">
    <property type="term" value="P:mycotoxin biosynthetic process"/>
    <property type="evidence" value="ECO:0007669"/>
    <property type="project" value="InterPro"/>
</dbReference>
<evidence type="ECO:0000256" key="2">
    <source>
        <dbReference type="ARBA" id="ARBA00035112"/>
    </source>
</evidence>
<proteinExistence type="inferred from homology"/>
<evidence type="ECO:0000256" key="1">
    <source>
        <dbReference type="ARBA" id="ARBA00004685"/>
    </source>
</evidence>
<dbReference type="OMA" id="FQYASHK"/>
<evidence type="ECO:0000313" key="4">
    <source>
        <dbReference type="Proteomes" id="UP000054270"/>
    </source>
</evidence>
<dbReference type="AlphaFoldDB" id="A0A0D2KT04"/>
<gene>
    <name evidence="3" type="ORF">HYPSUDRAFT_45941</name>
</gene>
<dbReference type="STRING" id="945553.A0A0D2KT04"/>
<dbReference type="EMBL" id="KN817598">
    <property type="protein sequence ID" value="KJA17772.1"/>
    <property type="molecule type" value="Genomic_DNA"/>
</dbReference>
<comment type="pathway">
    <text evidence="1">Mycotoxin biosynthesis.</text>
</comment>